<feature type="region of interest" description="Disordered" evidence="1">
    <location>
        <begin position="12"/>
        <end position="39"/>
    </location>
</feature>
<organism evidence="2 3">
    <name type="scientific">Racocetra fulgida</name>
    <dbReference type="NCBI Taxonomy" id="60492"/>
    <lineage>
        <taxon>Eukaryota</taxon>
        <taxon>Fungi</taxon>
        <taxon>Fungi incertae sedis</taxon>
        <taxon>Mucoromycota</taxon>
        <taxon>Glomeromycotina</taxon>
        <taxon>Glomeromycetes</taxon>
        <taxon>Diversisporales</taxon>
        <taxon>Gigasporaceae</taxon>
        <taxon>Racocetra</taxon>
    </lineage>
</organism>
<evidence type="ECO:0000313" key="3">
    <source>
        <dbReference type="Proteomes" id="UP000789396"/>
    </source>
</evidence>
<proteinExistence type="predicted"/>
<feature type="compositionally biased region" description="Basic and acidic residues" evidence="1">
    <location>
        <begin position="12"/>
        <end position="34"/>
    </location>
</feature>
<gene>
    <name evidence="2" type="ORF">RFULGI_LOCUS12816</name>
</gene>
<reference evidence="2" key="1">
    <citation type="submission" date="2021-06" db="EMBL/GenBank/DDBJ databases">
        <authorList>
            <person name="Kallberg Y."/>
            <person name="Tangrot J."/>
            <person name="Rosling A."/>
        </authorList>
    </citation>
    <scope>NUCLEOTIDE SEQUENCE</scope>
    <source>
        <strain evidence="2">IN212</strain>
    </source>
</reference>
<dbReference type="Proteomes" id="UP000789396">
    <property type="component" value="Unassembled WGS sequence"/>
</dbReference>
<keyword evidence="3" id="KW-1185">Reference proteome</keyword>
<feature type="non-terminal residue" evidence="2">
    <location>
        <position position="76"/>
    </location>
</feature>
<name>A0A9N9IKP3_9GLOM</name>
<dbReference type="AlphaFoldDB" id="A0A9N9IKP3"/>
<comment type="caution">
    <text evidence="2">The sequence shown here is derived from an EMBL/GenBank/DDBJ whole genome shotgun (WGS) entry which is preliminary data.</text>
</comment>
<protein>
    <submittedName>
        <fullName evidence="2">19496_t:CDS:1</fullName>
    </submittedName>
</protein>
<sequence length="76" mass="8485">LINLLKEFIEEMDSNKSSDSKESVQDDNISDKENQTPATTVLKGLNPSIKVLNLQQKISTDIKSVEILGTIKRIAR</sequence>
<evidence type="ECO:0000313" key="2">
    <source>
        <dbReference type="EMBL" id="CAG8740435.1"/>
    </source>
</evidence>
<dbReference type="EMBL" id="CAJVPZ010031893">
    <property type="protein sequence ID" value="CAG8740435.1"/>
    <property type="molecule type" value="Genomic_DNA"/>
</dbReference>
<dbReference type="OrthoDB" id="10367828at2759"/>
<accession>A0A9N9IKP3</accession>
<evidence type="ECO:0000256" key="1">
    <source>
        <dbReference type="SAM" id="MobiDB-lite"/>
    </source>
</evidence>